<dbReference type="PANTHER" id="PTHR34554">
    <property type="entry name" value="RGS1-HXK1-INTERACTING PROTEIN 1"/>
    <property type="match status" value="1"/>
</dbReference>
<comment type="caution">
    <text evidence="4">The sequence shown here is derived from an EMBL/GenBank/DDBJ whole genome shotgun (WGS) entry which is preliminary data.</text>
</comment>
<sequence>MASIPESESQPDLPPPPPPPPTPPENHFSLEDTPKTLDLVSLREREWVEYAVQQAQLVQHTIQQSLDSAISVSRSRLSQILATSSAHFNQTLDSLNDLKEEYGAYEEKFVGKIKEGIVVAASHPMITSGVVLGLGLVSLKRPRRFLYYKTLRLFYNEETLLARADAKVKELQQSIALLKAEGEKLERRALQAEDEMKRGRTKLKQAGNQIRSAIRSAHKIENQASGLKDIIKELSGRDAYVFRTQVSNLASEAKRERNLLTKEVNKISNHGIS</sequence>
<feature type="transmembrane region" description="Helical" evidence="3">
    <location>
        <begin position="117"/>
        <end position="139"/>
    </location>
</feature>
<feature type="coiled-coil region" evidence="1">
    <location>
        <begin position="161"/>
        <end position="223"/>
    </location>
</feature>
<evidence type="ECO:0000256" key="3">
    <source>
        <dbReference type="SAM" id="Phobius"/>
    </source>
</evidence>
<dbReference type="EMBL" id="JBAMMX010000022">
    <property type="protein sequence ID" value="KAK6918600.1"/>
    <property type="molecule type" value="Genomic_DNA"/>
</dbReference>
<keyword evidence="1" id="KW-0175">Coiled coil</keyword>
<dbReference type="Gene3D" id="1.20.5.170">
    <property type="match status" value="1"/>
</dbReference>
<keyword evidence="3" id="KW-0472">Membrane</keyword>
<dbReference type="PANTHER" id="PTHR34554:SF1">
    <property type="entry name" value="ALANINE-TRNA LIGASE"/>
    <property type="match status" value="1"/>
</dbReference>
<keyword evidence="3" id="KW-1133">Transmembrane helix</keyword>
<protein>
    <submittedName>
        <fullName evidence="4">Uncharacterized protein</fullName>
    </submittedName>
</protein>
<evidence type="ECO:0000256" key="1">
    <source>
        <dbReference type="SAM" id="Coils"/>
    </source>
</evidence>
<feature type="region of interest" description="Disordered" evidence="2">
    <location>
        <begin position="1"/>
        <end position="27"/>
    </location>
</feature>
<proteinExistence type="predicted"/>
<dbReference type="Proteomes" id="UP001370490">
    <property type="component" value="Unassembled WGS sequence"/>
</dbReference>
<evidence type="ECO:0000256" key="2">
    <source>
        <dbReference type="SAM" id="MobiDB-lite"/>
    </source>
</evidence>
<feature type="compositionally biased region" description="Pro residues" evidence="2">
    <location>
        <begin position="12"/>
        <end position="24"/>
    </location>
</feature>
<dbReference type="AlphaFoldDB" id="A0AAN8Z055"/>
<reference evidence="4 5" key="1">
    <citation type="submission" date="2023-12" db="EMBL/GenBank/DDBJ databases">
        <title>A high-quality genome assembly for Dillenia turbinata (Dilleniales).</title>
        <authorList>
            <person name="Chanderbali A."/>
        </authorList>
    </citation>
    <scope>NUCLEOTIDE SEQUENCE [LARGE SCALE GENOMIC DNA]</scope>
    <source>
        <strain evidence="4">LSX21</strain>
        <tissue evidence="4">Leaf</tissue>
    </source>
</reference>
<dbReference type="InterPro" id="IPR053284">
    <property type="entry name" value="RGS1-HXK1_interactor"/>
</dbReference>
<keyword evidence="5" id="KW-1185">Reference proteome</keyword>
<name>A0AAN8Z055_9MAGN</name>
<keyword evidence="3" id="KW-0812">Transmembrane</keyword>
<feature type="non-terminal residue" evidence="4">
    <location>
        <position position="273"/>
    </location>
</feature>
<evidence type="ECO:0000313" key="5">
    <source>
        <dbReference type="Proteomes" id="UP001370490"/>
    </source>
</evidence>
<evidence type="ECO:0000313" key="4">
    <source>
        <dbReference type="EMBL" id="KAK6918600.1"/>
    </source>
</evidence>
<organism evidence="4 5">
    <name type="scientific">Dillenia turbinata</name>
    <dbReference type="NCBI Taxonomy" id="194707"/>
    <lineage>
        <taxon>Eukaryota</taxon>
        <taxon>Viridiplantae</taxon>
        <taxon>Streptophyta</taxon>
        <taxon>Embryophyta</taxon>
        <taxon>Tracheophyta</taxon>
        <taxon>Spermatophyta</taxon>
        <taxon>Magnoliopsida</taxon>
        <taxon>eudicotyledons</taxon>
        <taxon>Gunneridae</taxon>
        <taxon>Pentapetalae</taxon>
        <taxon>Dilleniales</taxon>
        <taxon>Dilleniaceae</taxon>
        <taxon>Dillenia</taxon>
    </lineage>
</organism>
<accession>A0AAN8Z055</accession>
<feature type="compositionally biased region" description="Polar residues" evidence="2">
    <location>
        <begin position="1"/>
        <end position="10"/>
    </location>
</feature>
<gene>
    <name evidence="4" type="ORF">RJ641_017022</name>
</gene>